<gene>
    <name evidence="1" type="ORF">TPAB3V08_LOCUS9811</name>
</gene>
<evidence type="ECO:0000313" key="2">
    <source>
        <dbReference type="Proteomes" id="UP001153148"/>
    </source>
</evidence>
<sequence>MKELNAKPKLQNSMIPNATQDYTGCSVTRCPYKFLEGYLEALLYQRERNGRDGGCCHWTRQPDLGTHF</sequence>
<accession>A0ABN7P547</accession>
<dbReference type="EMBL" id="CAJPIN010022780">
    <property type="protein sequence ID" value="CAG2062863.1"/>
    <property type="molecule type" value="Genomic_DNA"/>
</dbReference>
<evidence type="ECO:0000313" key="1">
    <source>
        <dbReference type="EMBL" id="CAG2062863.1"/>
    </source>
</evidence>
<dbReference type="Proteomes" id="UP001153148">
    <property type="component" value="Unassembled WGS sequence"/>
</dbReference>
<organism evidence="1 2">
    <name type="scientific">Timema podura</name>
    <name type="common">Walking stick</name>
    <dbReference type="NCBI Taxonomy" id="61482"/>
    <lineage>
        <taxon>Eukaryota</taxon>
        <taxon>Metazoa</taxon>
        <taxon>Ecdysozoa</taxon>
        <taxon>Arthropoda</taxon>
        <taxon>Hexapoda</taxon>
        <taxon>Insecta</taxon>
        <taxon>Pterygota</taxon>
        <taxon>Neoptera</taxon>
        <taxon>Polyneoptera</taxon>
        <taxon>Phasmatodea</taxon>
        <taxon>Timematodea</taxon>
        <taxon>Timematoidea</taxon>
        <taxon>Timematidae</taxon>
        <taxon>Timema</taxon>
    </lineage>
</organism>
<name>A0ABN7P547_TIMPD</name>
<protein>
    <submittedName>
        <fullName evidence="1">Uncharacterized protein</fullName>
    </submittedName>
</protein>
<keyword evidence="2" id="KW-1185">Reference proteome</keyword>
<comment type="caution">
    <text evidence="1">The sequence shown here is derived from an EMBL/GenBank/DDBJ whole genome shotgun (WGS) entry which is preliminary data.</text>
</comment>
<proteinExistence type="predicted"/>
<reference evidence="1" key="1">
    <citation type="submission" date="2021-03" db="EMBL/GenBank/DDBJ databases">
        <authorList>
            <person name="Tran Van P."/>
        </authorList>
    </citation>
    <scope>NUCLEOTIDE SEQUENCE</scope>
</reference>